<dbReference type="InterPro" id="IPR027417">
    <property type="entry name" value="P-loop_NTPase"/>
</dbReference>
<dbReference type="InterPro" id="IPR040581">
    <property type="entry name" value="Thioredoxin_11"/>
</dbReference>
<dbReference type="FunFam" id="3.40.50.300:FF:000366">
    <property type="entry name" value="GTPase, IMAP family member 2"/>
    <property type="match status" value="1"/>
</dbReference>
<dbReference type="InterPro" id="IPR013783">
    <property type="entry name" value="Ig-like_fold"/>
</dbReference>
<feature type="compositionally biased region" description="Basic residues" evidence="3">
    <location>
        <begin position="1314"/>
        <end position="1325"/>
    </location>
</feature>
<dbReference type="InterPro" id="IPR048997">
    <property type="entry name" value="Stonustoxin-like_helical"/>
</dbReference>
<feature type="domain" description="Fibronectin type-III" evidence="4">
    <location>
        <begin position="833"/>
        <end position="926"/>
    </location>
</feature>
<dbReference type="InterPro" id="IPR052090">
    <property type="entry name" value="Cytolytic_pore-forming_toxin"/>
</dbReference>
<evidence type="ECO:0000259" key="5">
    <source>
        <dbReference type="PROSITE" id="PS51720"/>
    </source>
</evidence>
<protein>
    <submittedName>
        <fullName evidence="6">Uncharacterized protein</fullName>
    </submittedName>
</protein>
<dbReference type="InterPro" id="IPR006703">
    <property type="entry name" value="G_AIG1"/>
</dbReference>
<dbReference type="PROSITE" id="PS50853">
    <property type="entry name" value="FN3"/>
    <property type="match status" value="2"/>
</dbReference>
<evidence type="ECO:0000256" key="2">
    <source>
        <dbReference type="ARBA" id="ARBA00022741"/>
    </source>
</evidence>
<dbReference type="PANTHER" id="PTHR31594">
    <property type="entry name" value="AIG1-TYPE G DOMAIN-CONTAINING PROTEIN"/>
    <property type="match status" value="1"/>
</dbReference>
<feature type="region of interest" description="Disordered" evidence="3">
    <location>
        <begin position="1217"/>
        <end position="1255"/>
    </location>
</feature>
<evidence type="ECO:0000313" key="6">
    <source>
        <dbReference type="EMBL" id="KAF4114170.1"/>
    </source>
</evidence>
<feature type="domain" description="Fibronectin type-III" evidence="4">
    <location>
        <begin position="507"/>
        <end position="601"/>
    </location>
</feature>
<dbReference type="GO" id="GO:0005525">
    <property type="term" value="F:GTP binding"/>
    <property type="evidence" value="ECO:0007669"/>
    <property type="project" value="InterPro"/>
</dbReference>
<proteinExistence type="inferred from homology"/>
<dbReference type="SUPFAM" id="SSF49265">
    <property type="entry name" value="Fibronectin type III"/>
    <property type="match status" value="1"/>
</dbReference>
<dbReference type="InterPro" id="IPR036116">
    <property type="entry name" value="FN3_sf"/>
</dbReference>
<dbReference type="SUPFAM" id="SSF52540">
    <property type="entry name" value="P-loop containing nucleoside triphosphate hydrolases"/>
    <property type="match status" value="1"/>
</dbReference>
<dbReference type="SMART" id="SM00060">
    <property type="entry name" value="FN3"/>
    <property type="match status" value="2"/>
</dbReference>
<dbReference type="CDD" id="cd01852">
    <property type="entry name" value="AIG1"/>
    <property type="match status" value="1"/>
</dbReference>
<evidence type="ECO:0000256" key="3">
    <source>
        <dbReference type="SAM" id="MobiDB-lite"/>
    </source>
</evidence>
<evidence type="ECO:0000313" key="7">
    <source>
        <dbReference type="Proteomes" id="UP000579812"/>
    </source>
</evidence>
<dbReference type="Pfam" id="PF21109">
    <property type="entry name" value="Stonustoxin_helical"/>
    <property type="match status" value="2"/>
</dbReference>
<evidence type="ECO:0000256" key="1">
    <source>
        <dbReference type="ARBA" id="ARBA00008535"/>
    </source>
</evidence>
<keyword evidence="2" id="KW-0547">Nucleotide-binding</keyword>
<dbReference type="Pfam" id="PF04548">
    <property type="entry name" value="AIG1"/>
    <property type="match status" value="1"/>
</dbReference>
<dbReference type="Gene3D" id="2.60.40.10">
    <property type="entry name" value="Immunoglobulins"/>
    <property type="match status" value="2"/>
</dbReference>
<comment type="caution">
    <text evidence="6">The sequence shown here is derived from an EMBL/GenBank/DDBJ whole genome shotgun (WGS) entry which is preliminary data.</text>
</comment>
<reference evidence="6 7" key="1">
    <citation type="submission" date="2020-04" db="EMBL/GenBank/DDBJ databases">
        <title>Chromosome-level genome assembly of a cyprinid fish Onychostoma macrolepis by integration of Nanopore Sequencing, Bionano and Hi-C technology.</title>
        <authorList>
            <person name="Wang D."/>
        </authorList>
    </citation>
    <scope>NUCLEOTIDE SEQUENCE [LARGE SCALE GENOMIC DNA]</scope>
    <source>
        <strain evidence="6">SWU-2019</strain>
        <tissue evidence="6">Muscle</tissue>
    </source>
</reference>
<dbReference type="PROSITE" id="PS51720">
    <property type="entry name" value="G_AIG1"/>
    <property type="match status" value="1"/>
</dbReference>
<dbReference type="PANTHER" id="PTHR31594:SF15">
    <property type="entry name" value="VERRUCOTOXIN SUBUNIT BETA ISOFORM X1-RELATED"/>
    <property type="match status" value="1"/>
</dbReference>
<organism evidence="6 7">
    <name type="scientific">Onychostoma macrolepis</name>
    <dbReference type="NCBI Taxonomy" id="369639"/>
    <lineage>
        <taxon>Eukaryota</taxon>
        <taxon>Metazoa</taxon>
        <taxon>Chordata</taxon>
        <taxon>Craniata</taxon>
        <taxon>Vertebrata</taxon>
        <taxon>Euteleostomi</taxon>
        <taxon>Actinopterygii</taxon>
        <taxon>Neopterygii</taxon>
        <taxon>Teleostei</taxon>
        <taxon>Ostariophysi</taxon>
        <taxon>Cypriniformes</taxon>
        <taxon>Cyprinidae</taxon>
        <taxon>Acrossocheilinae</taxon>
        <taxon>Onychostoma</taxon>
    </lineage>
</organism>
<dbReference type="CDD" id="cd00063">
    <property type="entry name" value="FN3"/>
    <property type="match status" value="2"/>
</dbReference>
<dbReference type="Proteomes" id="UP000579812">
    <property type="component" value="Unassembled WGS sequence"/>
</dbReference>
<gene>
    <name evidence="6" type="ORF">G5714_004393</name>
</gene>
<dbReference type="EMBL" id="JAAMOB010000004">
    <property type="protein sequence ID" value="KAF4114170.1"/>
    <property type="molecule type" value="Genomic_DNA"/>
</dbReference>
<name>A0A7J6D4K7_9TELE</name>
<sequence>MDSVGLNLIKTAALGRSFELGMLYDCRKDALIPGIRLWNNEDLEKNFSSRNQINTSFDITASDSIKDKSNLLNVGGELKLSLLSGLISVSGAAKYLNDTKTSFKQERLTLLYHSSSRFEELIINQLPSIQNIPDDENDIATHVVIGILYGADACFIFDRKISVDEDKTTVDGELKVALEKLKGAISVDGNVNLNMNDNQKKAFNKFTCKFYGDFQLQSNPTSFEDAMKVFADLPKLLGENKDLAVPLRVWLYPLDKLHSRASKLHKDISMDLIMRIELVVESLNTAEMKCSDFLEDSPAQTFAAFHDKILQMKNNCETYKLRLIKELGSLLPNIRGDMMKVTALNELLQENDKSPFRGSDLAEWLKERERESEIIKSVLGRLKAYGAQIQDNIDAIWMGLEVGNLVCYTFTSLDCLDVLLSQQAYYLSPSTIEESDQKIPDSKQKSWLTSEIKKSMKRNLKVFKNLIDLKDCKTAKFIVSSKEMKNHPGSSILVYGSECDEAVCFTPPSKPACPITEEVKGQKVVLKVVPPSCPATVELRLLYKVKQDTVWTSEPVLKDQHTVTLTDLEEETEYEIKCAAVGKLNYSVDSDVIHLRVTEKLITASNSVIENLRFTENKCSELLKDTRTTMFSAFRKKIKDMKRFCQIYRQNLNGKIQSLIPLVQACEEDTCALTSLLQAHDESPFNPQDLTEWMREKEKESNTVGEFLQQLLDSGAEVQISLDTVLSDINVENVICYTFSSLDRRDELISEQENYLKAQTTGKNPGSTRVLMWLSGNIREKMRENVIIFKELMKSHDTQSTKFIVSSKDHNNHPGSCILLYESGCDEAVCFTPPSKPACPITEEVKGQKVVLKVVPPSCPATVELRLLYKVKQDTVWTSEPVLKDQHTVTLTDLEEETEYEIKCTAVGKLNYTVDSDVISVTTEKSTRNRAVIGVAHSGDVRIVLLGKTGVGKSAAGNTILRREAFKSILTSRSVKETSEFNRRWITVIDTPGLYDSGVDNADIKKEIVMCISMAAPGPHVFLLVIQLGRFTQEEKDIVKMIHETFGDKSRMYTMVLFTRGDKLKGRRIQDFIEEDESLKSLIQQCGQRYHVFNNNETEDLTQVSELLEKVDYMVTENGGSFYTSGMFQLVDKNIKERQKMIIKEKEVVIKRREEELRAKYVTEINHMKKETERERQEMQTELRKSEEEFKKREEEIKKETDKKLREEMKLKLEENQRAYEEENKRKEKSLGEQEEQDFIKSMEEKHEKEKLNLQERIQRETREQAEHEYNEKLDRRVAKALKEAEEKHETEKAKALNEAEERHQKKWMKLYKMQKKSTRKKRIKLSNFLQKNTRKKRVKP</sequence>
<dbReference type="Gene3D" id="3.40.50.300">
    <property type="entry name" value="P-loop containing nucleotide triphosphate hydrolases"/>
    <property type="match status" value="1"/>
</dbReference>
<dbReference type="Pfam" id="PF18078">
    <property type="entry name" value="Thioredoxin_11"/>
    <property type="match status" value="2"/>
</dbReference>
<dbReference type="InterPro" id="IPR003961">
    <property type="entry name" value="FN3_dom"/>
</dbReference>
<feature type="region of interest" description="Disordered" evidence="3">
    <location>
        <begin position="1283"/>
        <end position="1302"/>
    </location>
</feature>
<feature type="region of interest" description="Disordered" evidence="3">
    <location>
        <begin position="1314"/>
        <end position="1341"/>
    </location>
</feature>
<feature type="region of interest" description="Disordered" evidence="3">
    <location>
        <begin position="1171"/>
        <end position="1203"/>
    </location>
</feature>
<accession>A0A7J6D4K7</accession>
<feature type="domain" description="AIG1-type G" evidence="5">
    <location>
        <begin position="938"/>
        <end position="1132"/>
    </location>
</feature>
<comment type="similarity">
    <text evidence="1">Belongs to the TRAFAC class TrmE-Era-EngA-EngB-Septin-like GTPase superfamily. AIG1/Toc34/Toc159-like paraseptin GTPase family. IAN subfamily.</text>
</comment>
<keyword evidence="7" id="KW-1185">Reference proteome</keyword>
<evidence type="ECO:0000259" key="4">
    <source>
        <dbReference type="PROSITE" id="PS50853"/>
    </source>
</evidence>